<dbReference type="GO" id="GO:0005829">
    <property type="term" value="C:cytosol"/>
    <property type="evidence" value="ECO:0000318"/>
    <property type="project" value="GO_Central"/>
</dbReference>
<dbReference type="GO" id="GO:0043007">
    <property type="term" value="P:maintenance of rDNA"/>
    <property type="evidence" value="ECO:0000318"/>
    <property type="project" value="GO_Central"/>
</dbReference>
<reference evidence="2" key="1">
    <citation type="journal article" date="2016" name="Nature">
        <title>The genome of the seagrass Zostera marina reveals angiosperm adaptation to the sea.</title>
        <authorList>
            <person name="Olsen J.L."/>
            <person name="Rouze P."/>
            <person name="Verhelst B."/>
            <person name="Lin Y.-C."/>
            <person name="Bayer T."/>
            <person name="Collen J."/>
            <person name="Dattolo E."/>
            <person name="De Paoli E."/>
            <person name="Dittami S."/>
            <person name="Maumus F."/>
            <person name="Michel G."/>
            <person name="Kersting A."/>
            <person name="Lauritano C."/>
            <person name="Lohaus R."/>
            <person name="Toepel M."/>
            <person name="Tonon T."/>
            <person name="Vanneste K."/>
            <person name="Amirebrahimi M."/>
            <person name="Brakel J."/>
            <person name="Bostroem C."/>
            <person name="Chovatia M."/>
            <person name="Grimwood J."/>
            <person name="Jenkins J.W."/>
            <person name="Jueterbock A."/>
            <person name="Mraz A."/>
            <person name="Stam W.T."/>
            <person name="Tice H."/>
            <person name="Bornberg-Bauer E."/>
            <person name="Green P.J."/>
            <person name="Pearson G.A."/>
            <person name="Procaccini G."/>
            <person name="Duarte C.M."/>
            <person name="Schmutz J."/>
            <person name="Reusch T.B.H."/>
            <person name="Van de Peer Y."/>
        </authorList>
    </citation>
    <scope>NUCLEOTIDE SEQUENCE [LARGE SCALE GENOMIC DNA]</scope>
    <source>
        <strain evidence="2">cv. Finnish</strain>
    </source>
</reference>
<dbReference type="OMA" id="WYLEVME"/>
<accession>A0A0K9PTP9</accession>
<dbReference type="GO" id="GO:0033045">
    <property type="term" value="P:regulation of sister chromatid segregation"/>
    <property type="evidence" value="ECO:0000318"/>
    <property type="project" value="GO_Central"/>
</dbReference>
<dbReference type="Gene3D" id="2.40.50.140">
    <property type="entry name" value="Nucleic acid-binding proteins"/>
    <property type="match status" value="1"/>
</dbReference>
<dbReference type="PANTHER" id="PTHR33962">
    <property type="entry name" value="RECQ-MEDIATED GENOME INSTABILITY PROTEIN 2 RMI2"/>
    <property type="match status" value="1"/>
</dbReference>
<dbReference type="InterPro" id="IPR032245">
    <property type="entry name" value="RMI2"/>
</dbReference>
<comment type="caution">
    <text evidence="1">The sequence shown here is derived from an EMBL/GenBank/DDBJ whole genome shotgun (WGS) entry which is preliminary data.</text>
</comment>
<dbReference type="GO" id="GO:0006281">
    <property type="term" value="P:DNA repair"/>
    <property type="evidence" value="ECO:0000318"/>
    <property type="project" value="GO_Central"/>
</dbReference>
<proteinExistence type="predicted"/>
<sequence>MDYSLPALKLLCFQLRHAVSSSPSSDIIKVSTIYGRRFQRVWIQGVLVSVSPPDENSQRRAVIDDGTGVAELIVQLDHACKVGMYVMAVGVFTPCAADHAISLVEVHKIVDLSSYPDREAIWNLEVIEANNLFYNQKTAKSVSRLL</sequence>
<dbReference type="InterPro" id="IPR012340">
    <property type="entry name" value="NA-bd_OB-fold"/>
</dbReference>
<dbReference type="GO" id="GO:2000042">
    <property type="term" value="P:negative regulation of double-strand break repair via homologous recombination"/>
    <property type="evidence" value="ECO:0000318"/>
    <property type="project" value="GO_Central"/>
</dbReference>
<dbReference type="AlphaFoldDB" id="A0A0K9PTP9"/>
<protein>
    <submittedName>
        <fullName evidence="1">Uncharacterized protein</fullName>
    </submittedName>
</protein>
<dbReference type="GO" id="GO:0016607">
    <property type="term" value="C:nuclear speck"/>
    <property type="evidence" value="ECO:0000318"/>
    <property type="project" value="GO_Central"/>
</dbReference>
<evidence type="ECO:0000313" key="2">
    <source>
        <dbReference type="Proteomes" id="UP000036987"/>
    </source>
</evidence>
<dbReference type="EMBL" id="LFYR01000636">
    <property type="protein sequence ID" value="KMZ72356.1"/>
    <property type="molecule type" value="Genomic_DNA"/>
</dbReference>
<dbReference type="Proteomes" id="UP000036987">
    <property type="component" value="Unassembled WGS sequence"/>
</dbReference>
<organism evidence="1 2">
    <name type="scientific">Zostera marina</name>
    <name type="common">Eelgrass</name>
    <dbReference type="NCBI Taxonomy" id="29655"/>
    <lineage>
        <taxon>Eukaryota</taxon>
        <taxon>Viridiplantae</taxon>
        <taxon>Streptophyta</taxon>
        <taxon>Embryophyta</taxon>
        <taxon>Tracheophyta</taxon>
        <taxon>Spermatophyta</taxon>
        <taxon>Magnoliopsida</taxon>
        <taxon>Liliopsida</taxon>
        <taxon>Zosteraceae</taxon>
        <taxon>Zostera</taxon>
    </lineage>
</organism>
<evidence type="ECO:0000313" key="1">
    <source>
        <dbReference type="EMBL" id="KMZ72356.1"/>
    </source>
</evidence>
<dbReference type="OrthoDB" id="59690at2759"/>
<dbReference type="PANTHER" id="PTHR33962:SF1">
    <property type="entry name" value="RECQ-MEDIATED GENOME INSTABILITY PROTEIN 2"/>
    <property type="match status" value="1"/>
</dbReference>
<gene>
    <name evidence="1" type="ORF">ZOSMA_166G00560</name>
</gene>
<name>A0A0K9PTP9_ZOSMR</name>
<dbReference type="Pfam" id="PF16100">
    <property type="entry name" value="RMI2"/>
    <property type="match status" value="1"/>
</dbReference>
<keyword evidence="2" id="KW-1185">Reference proteome</keyword>